<dbReference type="GO" id="GO:0032259">
    <property type="term" value="P:methylation"/>
    <property type="evidence" value="ECO:0007669"/>
    <property type="project" value="UniProtKB-KW"/>
</dbReference>
<gene>
    <name evidence="2" type="ORF">EVJ48_09460</name>
</gene>
<dbReference type="InterPro" id="IPR013216">
    <property type="entry name" value="Methyltransf_11"/>
</dbReference>
<protein>
    <submittedName>
        <fullName evidence="2">Class I SAM-dependent methyltransferase</fullName>
    </submittedName>
</protein>
<comment type="caution">
    <text evidence="2">The sequence shown here is derived from an EMBL/GenBank/DDBJ whole genome shotgun (WGS) entry which is preliminary data.</text>
</comment>
<dbReference type="CDD" id="cd02440">
    <property type="entry name" value="AdoMet_MTases"/>
    <property type="match status" value="1"/>
</dbReference>
<accession>A0A520X7K1</accession>
<proteinExistence type="predicted"/>
<organism evidence="2 3">
    <name type="scientific">Candidatus Acidulodesulfobacterium acidiphilum</name>
    <dbReference type="NCBI Taxonomy" id="2597224"/>
    <lineage>
        <taxon>Bacteria</taxon>
        <taxon>Deltaproteobacteria</taxon>
        <taxon>Candidatus Acidulodesulfobacterales</taxon>
        <taxon>Candidatus Acidulodesulfobacterium</taxon>
    </lineage>
</organism>
<evidence type="ECO:0000259" key="1">
    <source>
        <dbReference type="Pfam" id="PF08241"/>
    </source>
</evidence>
<evidence type="ECO:0000313" key="2">
    <source>
        <dbReference type="EMBL" id="RZV37118.1"/>
    </source>
</evidence>
<dbReference type="Proteomes" id="UP000322454">
    <property type="component" value="Unassembled WGS sequence"/>
</dbReference>
<dbReference type="Gene3D" id="3.40.50.150">
    <property type="entry name" value="Vaccinia Virus protein VP39"/>
    <property type="match status" value="1"/>
</dbReference>
<keyword evidence="2" id="KW-0489">Methyltransferase</keyword>
<dbReference type="EMBL" id="SHMQ01000044">
    <property type="protein sequence ID" value="RZV37118.1"/>
    <property type="molecule type" value="Genomic_DNA"/>
</dbReference>
<dbReference type="Pfam" id="PF08241">
    <property type="entry name" value="Methyltransf_11"/>
    <property type="match status" value="1"/>
</dbReference>
<name>A0A520X7K1_9DELT</name>
<reference evidence="2 3" key="1">
    <citation type="submission" date="2019-01" db="EMBL/GenBank/DDBJ databases">
        <title>Insights into ecological role of a new deltaproteobacterial order Candidatus Sinidesulfobacterales (Sva0485) by metagenomics and metatranscriptomics.</title>
        <authorList>
            <person name="Tan S."/>
            <person name="Liu J."/>
            <person name="Fang Y."/>
            <person name="Hedlund B."/>
            <person name="Lian Z.-H."/>
            <person name="Huang L.-Y."/>
            <person name="Li J.-T."/>
            <person name="Huang L.-N."/>
            <person name="Li W.-J."/>
            <person name="Jiang H.-C."/>
            <person name="Dong H.-L."/>
            <person name="Shu W.-S."/>
        </authorList>
    </citation>
    <scope>NUCLEOTIDE SEQUENCE [LARGE SCALE GENOMIC DNA]</scope>
    <source>
        <strain evidence="2">AP4</strain>
    </source>
</reference>
<dbReference type="PANTHER" id="PTHR43591:SF24">
    <property type="entry name" value="2-METHOXY-6-POLYPRENYL-1,4-BENZOQUINOL METHYLASE, MITOCHONDRIAL"/>
    <property type="match status" value="1"/>
</dbReference>
<keyword evidence="2" id="KW-0808">Transferase</keyword>
<dbReference type="PANTHER" id="PTHR43591">
    <property type="entry name" value="METHYLTRANSFERASE"/>
    <property type="match status" value="1"/>
</dbReference>
<evidence type="ECO:0000313" key="3">
    <source>
        <dbReference type="Proteomes" id="UP000322454"/>
    </source>
</evidence>
<sequence>MHKFNPAHHKRLDSEERHKFMPPELIVNEIEKTAIEYFKNSDAVTFADLGCGSGFFSIPLAKRAKNFKDKKFILFALDVSEEMLGVFNGKLKKDKDIDQTDTGSCKIKCVKCEEFFIPLEDSSVNILLLANVFHEIENKIDYLKEIRRVLKDGGTFFLLDWKKEDPNPVMGPPSAERVSTEEAEKALESSGFKNIKNLPLYSSSFTIVSKK</sequence>
<dbReference type="GO" id="GO:0008757">
    <property type="term" value="F:S-adenosylmethionine-dependent methyltransferase activity"/>
    <property type="evidence" value="ECO:0007669"/>
    <property type="project" value="InterPro"/>
</dbReference>
<dbReference type="AlphaFoldDB" id="A0A520X7K1"/>
<dbReference type="InterPro" id="IPR029063">
    <property type="entry name" value="SAM-dependent_MTases_sf"/>
</dbReference>
<dbReference type="SUPFAM" id="SSF53335">
    <property type="entry name" value="S-adenosyl-L-methionine-dependent methyltransferases"/>
    <property type="match status" value="1"/>
</dbReference>
<feature type="domain" description="Methyltransferase type 11" evidence="1">
    <location>
        <begin position="48"/>
        <end position="158"/>
    </location>
</feature>